<dbReference type="AlphaFoldDB" id="A0A218YTI6"/>
<keyword evidence="4" id="KW-0808">Transferase</keyword>
<feature type="transmembrane region" description="Helical" evidence="2">
    <location>
        <begin position="93"/>
        <end position="114"/>
    </location>
</feature>
<dbReference type="InterPro" id="IPR050879">
    <property type="entry name" value="Acyltransferase_3"/>
</dbReference>
<dbReference type="OrthoDB" id="5819582at2759"/>
<evidence type="ECO:0000256" key="1">
    <source>
        <dbReference type="SAM" id="MobiDB-lite"/>
    </source>
</evidence>
<feature type="transmembrane region" description="Helical" evidence="2">
    <location>
        <begin position="385"/>
        <end position="402"/>
    </location>
</feature>
<keyword evidence="4" id="KW-0012">Acyltransferase</keyword>
<dbReference type="Pfam" id="PF01757">
    <property type="entry name" value="Acyl_transf_3"/>
    <property type="match status" value="1"/>
</dbReference>
<feature type="transmembrane region" description="Helical" evidence="2">
    <location>
        <begin position="422"/>
        <end position="444"/>
    </location>
</feature>
<name>A0A218YTI6_9HELO</name>
<keyword evidence="2" id="KW-0472">Membrane</keyword>
<sequence length="548" mass="62090">MANFPRLSFLSSSRPQHQYEPVDPSEGSESDELESQREPKEPLEPPTTKSRAIVLSVVRVLRGTALFFVPSFLQKGAKKAERRITETSYLNGVRGLAAALVYLQHMSFALWIHIGWDGRPEDYPIQLPFLRLVYSGRFMVAIFFILSGYVLAYKPLQLARNGDSNALYKNLSSAVFRRTPRLFLPILPAMAATAAAIYFTCYGDMTFNRGRCLPRESSLLGQIWGYTNVLGRMLDPASWSEYYPPGLDHLWTLPMEHRGSMIIFLLVAGLGNTTPIVRLGFLMFFAMFFLHMGRWDTSLFVSGGVLAELRVFRKESPLNLESRCGSEKSRMLLKTVTTIFWVSTFVLALFIGSWPAYQASNSMGFRYFSRLTPAAYTYNEAVEEYFWISIAAFLLLLSFENLEILQRPFTTEIASYMGDISFGFYIVHWTMLFTVGTVIIGNFRVWLPYGYPNYNVGFFVGGALTTPLVIMVGDAYWRVFDMGAVKWARWLNGKCEKKIRRKLEAARLDGHESPGVTMFDVQGAPKRELVPARPSKYTVASALLLPCS</sequence>
<protein>
    <submittedName>
        <fullName evidence="4">Acyltransferase</fullName>
    </submittedName>
</protein>
<feature type="domain" description="Acyltransferase 3" evidence="3">
    <location>
        <begin position="89"/>
        <end position="471"/>
    </location>
</feature>
<reference evidence="4 5" key="1">
    <citation type="submission" date="2017-04" db="EMBL/GenBank/DDBJ databases">
        <title>Draft genome sequence of Marssonina coronaria NL1: causal agent of apple blotch.</title>
        <authorList>
            <person name="Cheng Q."/>
        </authorList>
    </citation>
    <scope>NUCLEOTIDE SEQUENCE [LARGE SCALE GENOMIC DNA]</scope>
    <source>
        <strain evidence="4 5">NL1</strain>
    </source>
</reference>
<dbReference type="EMBL" id="MZNU01000414">
    <property type="protein sequence ID" value="OWO98038.1"/>
    <property type="molecule type" value="Genomic_DNA"/>
</dbReference>
<proteinExistence type="predicted"/>
<organism evidence="4 5">
    <name type="scientific">Diplocarpon coronariae</name>
    <dbReference type="NCBI Taxonomy" id="2795749"/>
    <lineage>
        <taxon>Eukaryota</taxon>
        <taxon>Fungi</taxon>
        <taxon>Dikarya</taxon>
        <taxon>Ascomycota</taxon>
        <taxon>Pezizomycotina</taxon>
        <taxon>Leotiomycetes</taxon>
        <taxon>Helotiales</taxon>
        <taxon>Drepanopezizaceae</taxon>
        <taxon>Diplocarpon</taxon>
    </lineage>
</organism>
<feature type="transmembrane region" description="Helical" evidence="2">
    <location>
        <begin position="134"/>
        <end position="152"/>
    </location>
</feature>
<evidence type="ECO:0000313" key="5">
    <source>
        <dbReference type="Proteomes" id="UP000242519"/>
    </source>
</evidence>
<dbReference type="STRING" id="503106.A0A218YTI6"/>
<feature type="transmembrane region" description="Helical" evidence="2">
    <location>
        <begin position="338"/>
        <end position="357"/>
    </location>
</feature>
<keyword evidence="2" id="KW-1133">Transmembrane helix</keyword>
<comment type="caution">
    <text evidence="4">The sequence shown here is derived from an EMBL/GenBank/DDBJ whole genome shotgun (WGS) entry which is preliminary data.</text>
</comment>
<feature type="compositionally biased region" description="Basic and acidic residues" evidence="1">
    <location>
        <begin position="34"/>
        <end position="43"/>
    </location>
</feature>
<feature type="transmembrane region" description="Helical" evidence="2">
    <location>
        <begin position="456"/>
        <end position="477"/>
    </location>
</feature>
<feature type="transmembrane region" description="Helical" evidence="2">
    <location>
        <begin position="182"/>
        <end position="200"/>
    </location>
</feature>
<gene>
    <name evidence="4" type="ORF">B2J93_8263</name>
</gene>
<dbReference type="InParanoid" id="A0A218YTI6"/>
<keyword evidence="5" id="KW-1185">Reference proteome</keyword>
<feature type="transmembrane region" description="Helical" evidence="2">
    <location>
        <begin position="261"/>
        <end position="290"/>
    </location>
</feature>
<evidence type="ECO:0000256" key="2">
    <source>
        <dbReference type="SAM" id="Phobius"/>
    </source>
</evidence>
<dbReference type="GO" id="GO:0016747">
    <property type="term" value="F:acyltransferase activity, transferring groups other than amino-acyl groups"/>
    <property type="evidence" value="ECO:0007669"/>
    <property type="project" value="InterPro"/>
</dbReference>
<dbReference type="PANTHER" id="PTHR23028">
    <property type="entry name" value="ACETYLTRANSFERASE"/>
    <property type="match status" value="1"/>
</dbReference>
<dbReference type="Proteomes" id="UP000242519">
    <property type="component" value="Unassembled WGS sequence"/>
</dbReference>
<keyword evidence="2" id="KW-0812">Transmembrane</keyword>
<accession>A0A218YTI6</accession>
<evidence type="ECO:0000259" key="3">
    <source>
        <dbReference type="Pfam" id="PF01757"/>
    </source>
</evidence>
<dbReference type="PANTHER" id="PTHR23028:SF134">
    <property type="entry name" value="PUTATIVE (AFU_ORTHOLOGUE AFUA_4G08520)-RELATED"/>
    <property type="match status" value="1"/>
</dbReference>
<feature type="region of interest" description="Disordered" evidence="1">
    <location>
        <begin position="1"/>
        <end position="47"/>
    </location>
</feature>
<evidence type="ECO:0000313" key="4">
    <source>
        <dbReference type="EMBL" id="OWO98038.1"/>
    </source>
</evidence>
<dbReference type="InterPro" id="IPR002656">
    <property type="entry name" value="Acyl_transf_3_dom"/>
</dbReference>